<organism evidence="5 6">
    <name type="scientific">Hevea brasiliensis</name>
    <name type="common">Para rubber tree</name>
    <name type="synonym">Siphonia brasiliensis</name>
    <dbReference type="NCBI Taxonomy" id="3981"/>
    <lineage>
        <taxon>Eukaryota</taxon>
        <taxon>Viridiplantae</taxon>
        <taxon>Streptophyta</taxon>
        <taxon>Embryophyta</taxon>
        <taxon>Tracheophyta</taxon>
        <taxon>Spermatophyta</taxon>
        <taxon>Magnoliopsida</taxon>
        <taxon>eudicotyledons</taxon>
        <taxon>Gunneridae</taxon>
        <taxon>Pentapetalae</taxon>
        <taxon>rosids</taxon>
        <taxon>fabids</taxon>
        <taxon>Malpighiales</taxon>
        <taxon>Euphorbiaceae</taxon>
        <taxon>Crotonoideae</taxon>
        <taxon>Micrandreae</taxon>
        <taxon>Hevea</taxon>
    </lineage>
</organism>
<name>A0A6A6L9A2_HEVBR</name>
<dbReference type="PROSITE" id="PS50294">
    <property type="entry name" value="WD_REPEATS_REGION"/>
    <property type="match status" value="1"/>
</dbReference>
<dbReference type="SUPFAM" id="SSF50978">
    <property type="entry name" value="WD40 repeat-like"/>
    <property type="match status" value="1"/>
</dbReference>
<keyword evidence="1 3" id="KW-0853">WD repeat</keyword>
<keyword evidence="2" id="KW-0677">Repeat</keyword>
<keyword evidence="6" id="KW-1185">Reference proteome</keyword>
<evidence type="ECO:0000256" key="1">
    <source>
        <dbReference type="ARBA" id="ARBA00022574"/>
    </source>
</evidence>
<gene>
    <name evidence="5" type="ORF">GH714_007279</name>
</gene>
<dbReference type="InterPro" id="IPR001680">
    <property type="entry name" value="WD40_rpt"/>
</dbReference>
<accession>A0A6A6L9A2</accession>
<evidence type="ECO:0000256" key="3">
    <source>
        <dbReference type="PROSITE-ProRule" id="PRU00221"/>
    </source>
</evidence>
<feature type="repeat" description="WD" evidence="3">
    <location>
        <begin position="46"/>
        <end position="80"/>
    </location>
</feature>
<evidence type="ECO:0000313" key="6">
    <source>
        <dbReference type="Proteomes" id="UP000467840"/>
    </source>
</evidence>
<dbReference type="Gene3D" id="2.130.10.10">
    <property type="entry name" value="YVTN repeat-like/Quinoprotein amine dehydrogenase"/>
    <property type="match status" value="2"/>
</dbReference>
<dbReference type="InterPro" id="IPR036322">
    <property type="entry name" value="WD40_repeat_dom_sf"/>
</dbReference>
<comment type="caution">
    <text evidence="5">The sequence shown here is derived from an EMBL/GenBank/DDBJ whole genome shotgun (WGS) entry which is preliminary data.</text>
</comment>
<dbReference type="InterPro" id="IPR040324">
    <property type="entry name" value="WDR44/Dgr2"/>
</dbReference>
<dbReference type="Pfam" id="PF13961">
    <property type="entry name" value="DUF4219"/>
    <property type="match status" value="1"/>
</dbReference>
<reference evidence="5 6" key="1">
    <citation type="journal article" date="2020" name="Mol. Plant">
        <title>The Chromosome-Based Rubber Tree Genome Provides New Insights into Spurge Genome Evolution and Rubber Biosynthesis.</title>
        <authorList>
            <person name="Liu J."/>
            <person name="Shi C."/>
            <person name="Shi C.C."/>
            <person name="Li W."/>
            <person name="Zhang Q.J."/>
            <person name="Zhang Y."/>
            <person name="Li K."/>
            <person name="Lu H.F."/>
            <person name="Shi C."/>
            <person name="Zhu S.T."/>
            <person name="Xiao Z.Y."/>
            <person name="Nan H."/>
            <person name="Yue Y."/>
            <person name="Zhu X.G."/>
            <person name="Wu Y."/>
            <person name="Hong X.N."/>
            <person name="Fan G.Y."/>
            <person name="Tong Y."/>
            <person name="Zhang D."/>
            <person name="Mao C.L."/>
            <person name="Liu Y.L."/>
            <person name="Hao S.J."/>
            <person name="Liu W.Q."/>
            <person name="Lv M.Q."/>
            <person name="Zhang H.B."/>
            <person name="Liu Y."/>
            <person name="Hu-Tang G.R."/>
            <person name="Wang J.P."/>
            <person name="Wang J.H."/>
            <person name="Sun Y.H."/>
            <person name="Ni S.B."/>
            <person name="Chen W.B."/>
            <person name="Zhang X.C."/>
            <person name="Jiao Y.N."/>
            <person name="Eichler E.E."/>
            <person name="Li G.H."/>
            <person name="Liu X."/>
            <person name="Gao L.Z."/>
        </authorList>
    </citation>
    <scope>NUCLEOTIDE SEQUENCE [LARGE SCALE GENOMIC DNA]</scope>
    <source>
        <strain evidence="6">cv. GT1</strain>
        <tissue evidence="5">Leaf</tissue>
    </source>
</reference>
<evidence type="ECO:0000313" key="5">
    <source>
        <dbReference type="EMBL" id="KAF2298030.1"/>
    </source>
</evidence>
<feature type="repeat" description="WD" evidence="3">
    <location>
        <begin position="162"/>
        <end position="194"/>
    </location>
</feature>
<evidence type="ECO:0000256" key="2">
    <source>
        <dbReference type="ARBA" id="ARBA00022737"/>
    </source>
</evidence>
<evidence type="ECO:0000259" key="4">
    <source>
        <dbReference type="Pfam" id="PF13961"/>
    </source>
</evidence>
<dbReference type="InterPro" id="IPR025314">
    <property type="entry name" value="DUF4219"/>
</dbReference>
<dbReference type="SMART" id="SM00320">
    <property type="entry name" value="WD40"/>
    <property type="match status" value="3"/>
</dbReference>
<dbReference type="Proteomes" id="UP000467840">
    <property type="component" value="Chromosome 1"/>
</dbReference>
<dbReference type="PROSITE" id="PS50082">
    <property type="entry name" value="WD_REPEATS_2"/>
    <property type="match status" value="2"/>
</dbReference>
<dbReference type="AlphaFoldDB" id="A0A6A6L9A2"/>
<protein>
    <recommendedName>
        <fullName evidence="4">DUF4219 domain-containing protein</fullName>
    </recommendedName>
</protein>
<dbReference type="InterPro" id="IPR015943">
    <property type="entry name" value="WD40/YVTN_repeat-like_dom_sf"/>
</dbReference>
<dbReference type="PANTHER" id="PTHR14221:SF5">
    <property type="entry name" value="TRANSDUCIN_WD40 REPEAT-LIKE SUPERFAMILY PROTEIN"/>
    <property type="match status" value="1"/>
</dbReference>
<dbReference type="Pfam" id="PF00400">
    <property type="entry name" value="WD40"/>
    <property type="match status" value="2"/>
</dbReference>
<sequence>MNHLSKIASLDADEMKIDKTKRQISSDSTCVIFPPKIFRVLEKPLHEFQGHSVTCVDFNPLNDNYFISGSIDGKVRIWEVLGCQVVDYTVIREIVTAVSFRPDGKGKKKLTGRRITGFEFSPSDPTKVVVSSADSIVRVLNGMDVICKFRVSSIGIAANQMSASFTTDGKHVVSTSEDSNVYIWNYNNQEKSASQAKNIHSYESFSLKMYRLQYLGAALKMGQEHLYPHTCLFCFGHDGEQIGKFVENFKLMDEEAAKIDVANVPQHMAKSKGCLIGRVVSLQLIVSGYVLDHSMDECKHGIPEEVMSMALIYKLSWETHPSLLERLIIGIYENEGVLNHGNIAARVVVSKGAGYARQNTAVVSELQMVFARRENYPIWSIKMHAYLKAYDLWDVEETGKDPAPLSDNPTLAQIKQHGEESCKFVATPLVLNEKLEKEDGIANVDATVYGNLVGSLLYLTTTRPNLIFLTSLLSRYNATPSQKHYSAAKEFLELSTLASFTFGSTGVTLWMLIPVYSWGKKLAAELSTLASFTFRSTGTLWMHIPVIPGVKNLLQCFMVLTNSPPSLNVSSSGSMVIRWSPPVSGLKLNVDASILATQSSTSHGVLFMTIMLNWVSLMFNLREIFLKFSKHLCLERRADNRVAHLLAAHAHAVCGQERFGANSQFPSAVLEAAAVVIAA</sequence>
<dbReference type="PANTHER" id="PTHR14221">
    <property type="entry name" value="WD REPEAT DOMAIN 44"/>
    <property type="match status" value="1"/>
</dbReference>
<proteinExistence type="predicted"/>
<dbReference type="EMBL" id="JAAGAX010000011">
    <property type="protein sequence ID" value="KAF2298030.1"/>
    <property type="molecule type" value="Genomic_DNA"/>
</dbReference>
<feature type="domain" description="DUF4219" evidence="4">
    <location>
        <begin position="373"/>
        <end position="395"/>
    </location>
</feature>